<comment type="subcellular location">
    <subcellularLocation>
        <location evidence="1">Cytoplasm</location>
    </subcellularLocation>
</comment>
<dbReference type="Gene3D" id="3.40.50.510">
    <property type="entry name" value="Phosphotransferase system, mannose-type IIA component"/>
    <property type="match status" value="1"/>
</dbReference>
<dbReference type="PATRIC" id="fig|1157951.4.peg.1758"/>
<dbReference type="GO" id="GO:0005737">
    <property type="term" value="C:cytoplasm"/>
    <property type="evidence" value="ECO:0007669"/>
    <property type="project" value="UniProtKB-SubCell"/>
</dbReference>
<dbReference type="GO" id="GO:0009401">
    <property type="term" value="P:phosphoenolpyruvate-dependent sugar phosphotransferase system"/>
    <property type="evidence" value="ECO:0007669"/>
    <property type="project" value="UniProtKB-KW"/>
</dbReference>
<keyword evidence="5" id="KW-0808">Transferase</keyword>
<evidence type="ECO:0000256" key="3">
    <source>
        <dbReference type="ARBA" id="ARBA00022490"/>
    </source>
</evidence>
<dbReference type="Proteomes" id="UP000005012">
    <property type="component" value="Chromosome"/>
</dbReference>
<dbReference type="PANTHER" id="PTHR33799">
    <property type="entry name" value="PTS PERMEASE-RELATED-RELATED"/>
    <property type="match status" value="1"/>
</dbReference>
<dbReference type="RefSeq" id="WP_004923836.1">
    <property type="nucleotide sequence ID" value="NC_017731.1"/>
</dbReference>
<dbReference type="InterPro" id="IPR051471">
    <property type="entry name" value="Bacterial_PTS_sugar_comp"/>
</dbReference>
<dbReference type="HOGENOM" id="CLU_123235_1_0_6"/>
<dbReference type="KEGG" id="psi:S70_08800"/>
<dbReference type="GeneID" id="93517572"/>
<dbReference type="Pfam" id="PF03610">
    <property type="entry name" value="EIIA-man"/>
    <property type="match status" value="1"/>
</dbReference>
<organism evidence="9 10">
    <name type="scientific">Providencia stuartii (strain MRSN 2154)</name>
    <dbReference type="NCBI Taxonomy" id="1157951"/>
    <lineage>
        <taxon>Bacteria</taxon>
        <taxon>Pseudomonadati</taxon>
        <taxon>Pseudomonadota</taxon>
        <taxon>Gammaproteobacteria</taxon>
        <taxon>Enterobacterales</taxon>
        <taxon>Morganellaceae</taxon>
        <taxon>Providencia</taxon>
    </lineage>
</organism>
<keyword evidence="4" id="KW-0762">Sugar transport</keyword>
<reference evidence="9 10" key="1">
    <citation type="journal article" date="2012" name="J. Bacteriol.">
        <title>Complete Genome Sequence of Providencia stuartii Clinical Isolate MRSN 2154.</title>
        <authorList>
            <person name="Clifford R.J."/>
            <person name="Hang J."/>
            <person name="Riley M.C."/>
            <person name="Onmus-Leone F."/>
            <person name="Kuschner R.A."/>
            <person name="Lesho E.P."/>
            <person name="Waterman P.E."/>
        </authorList>
    </citation>
    <scope>NUCLEOTIDE SEQUENCE [LARGE SCALE GENOMIC DNA]</scope>
    <source>
        <strain evidence="9 10">MRSN 2154</strain>
    </source>
</reference>
<dbReference type="SUPFAM" id="SSF53062">
    <property type="entry name" value="PTS system fructose IIA component-like"/>
    <property type="match status" value="1"/>
</dbReference>
<evidence type="ECO:0000256" key="5">
    <source>
        <dbReference type="ARBA" id="ARBA00022679"/>
    </source>
</evidence>
<evidence type="ECO:0000313" key="9">
    <source>
        <dbReference type="EMBL" id="AFH93622.1"/>
    </source>
</evidence>
<dbReference type="CDD" id="cd00006">
    <property type="entry name" value="PTS_IIA_man"/>
    <property type="match status" value="1"/>
</dbReference>
<dbReference type="GO" id="GO:0016301">
    <property type="term" value="F:kinase activity"/>
    <property type="evidence" value="ECO:0007669"/>
    <property type="project" value="UniProtKB-KW"/>
</dbReference>
<gene>
    <name evidence="9" type="ordered locus">S70_08800</name>
</gene>
<keyword evidence="2" id="KW-0813">Transport</keyword>
<evidence type="ECO:0000256" key="7">
    <source>
        <dbReference type="ARBA" id="ARBA00022777"/>
    </source>
</evidence>
<dbReference type="AlphaFoldDB" id="A0A140NNU2"/>
<dbReference type="PROSITE" id="PS51096">
    <property type="entry name" value="PTS_EIIA_TYPE_4"/>
    <property type="match status" value="1"/>
</dbReference>
<evidence type="ECO:0000256" key="6">
    <source>
        <dbReference type="ARBA" id="ARBA00022683"/>
    </source>
</evidence>
<name>A0A140NNU2_PROSM</name>
<protein>
    <submittedName>
        <fullName evidence="9">Pts system iia component</fullName>
    </submittedName>
</protein>
<dbReference type="InterPro" id="IPR033887">
    <property type="entry name" value="PTS_IIA_man"/>
</dbReference>
<reference evidence="10" key="2">
    <citation type="submission" date="2012-04" db="EMBL/GenBank/DDBJ databases">
        <title>Complete genome sequence of Providencia stuartii clinical isolate MRSN 2154.</title>
        <authorList>
            <person name="Clifford R.J."/>
            <person name="Hang J."/>
            <person name="Riley M.C."/>
            <person name="Onmus-Leone F."/>
            <person name="Kuschner R.A."/>
            <person name="Lesho E.P."/>
            <person name="Waterman P.E."/>
        </authorList>
    </citation>
    <scope>NUCLEOTIDE SEQUENCE [LARGE SCALE GENOMIC DNA]</scope>
    <source>
        <strain evidence="10">MRSN 2154</strain>
    </source>
</reference>
<dbReference type="GO" id="GO:0016020">
    <property type="term" value="C:membrane"/>
    <property type="evidence" value="ECO:0007669"/>
    <property type="project" value="InterPro"/>
</dbReference>
<dbReference type="InterPro" id="IPR004701">
    <property type="entry name" value="PTS_EIIA_man-typ"/>
</dbReference>
<evidence type="ECO:0000313" key="10">
    <source>
        <dbReference type="Proteomes" id="UP000005012"/>
    </source>
</evidence>
<dbReference type="EMBL" id="CP003488">
    <property type="protein sequence ID" value="AFH93622.1"/>
    <property type="molecule type" value="Genomic_DNA"/>
</dbReference>
<evidence type="ECO:0000256" key="4">
    <source>
        <dbReference type="ARBA" id="ARBA00022597"/>
    </source>
</evidence>
<sequence length="144" mass="15717">MLGVVITGHGGFASGLLQAVQQVIGPQEQCVAIDFPEGMCTDSLQQALRKASQQCDQGDGVVFLTDLLGGSPFRQASLMALENQNYQVITGTNMQMVAEMMLERDGMSVTEFRDMALECGHRGLTSLWHEQQREKQSVAHDDGI</sequence>
<evidence type="ECO:0000259" key="8">
    <source>
        <dbReference type="PROSITE" id="PS51096"/>
    </source>
</evidence>
<dbReference type="InterPro" id="IPR036662">
    <property type="entry name" value="PTS_EIIA_man-typ_sf"/>
</dbReference>
<dbReference type="PANTHER" id="PTHR33799:SF1">
    <property type="entry name" value="PTS SYSTEM MANNOSE-SPECIFIC EIIAB COMPONENT-RELATED"/>
    <property type="match status" value="1"/>
</dbReference>
<evidence type="ECO:0000256" key="1">
    <source>
        <dbReference type="ARBA" id="ARBA00004496"/>
    </source>
</evidence>
<keyword evidence="7" id="KW-0418">Kinase</keyword>
<keyword evidence="3" id="KW-0963">Cytoplasm</keyword>
<dbReference type="NCBIfam" id="NF040761">
    <property type="entry name" value="AgaF"/>
    <property type="match status" value="1"/>
</dbReference>
<keyword evidence="6" id="KW-0598">Phosphotransferase system</keyword>
<evidence type="ECO:0000256" key="2">
    <source>
        <dbReference type="ARBA" id="ARBA00022448"/>
    </source>
</evidence>
<dbReference type="OrthoDB" id="3183705at2"/>
<feature type="domain" description="PTS EIIA type-4" evidence="8">
    <location>
        <begin position="1"/>
        <end position="124"/>
    </location>
</feature>
<proteinExistence type="predicted"/>
<accession>A0A140NNU2</accession>